<dbReference type="Pfam" id="PF04205">
    <property type="entry name" value="FMN_bind"/>
    <property type="match status" value="1"/>
</dbReference>
<keyword evidence="5 6" id="KW-0249">Electron transport</keyword>
<protein>
    <recommendedName>
        <fullName evidence="6">Ion-translocating oxidoreductase complex subunit G</fullName>
        <ecNumber evidence="6">7.-.-.-</ecNumber>
    </recommendedName>
    <alternativeName>
        <fullName evidence="6">Rnf electron transport complex subunit G</fullName>
    </alternativeName>
</protein>
<proteinExistence type="inferred from homology"/>
<comment type="similarity">
    <text evidence="6">Belongs to the RnfG family.</text>
</comment>
<comment type="subcellular location">
    <subcellularLocation>
        <location evidence="6">Cell inner membrane</location>
        <topology evidence="6">Single-pass membrane protein</topology>
    </subcellularLocation>
</comment>
<dbReference type="NCBIfam" id="TIGR01947">
    <property type="entry name" value="rnfG"/>
    <property type="match status" value="1"/>
</dbReference>
<reference evidence="8 9" key="1">
    <citation type="submission" date="2019-02" db="EMBL/GenBank/DDBJ databases">
        <title>Halieaceae_genomes.</title>
        <authorList>
            <person name="Li S.-H."/>
        </authorList>
    </citation>
    <scope>NUCLEOTIDE SEQUENCE [LARGE SCALE GENOMIC DNA]</scope>
    <source>
        <strain evidence="8 9">JH123</strain>
    </source>
</reference>
<evidence type="ECO:0000256" key="6">
    <source>
        <dbReference type="HAMAP-Rule" id="MF_00479"/>
    </source>
</evidence>
<accession>A0ABY6Q8M6</accession>
<keyword evidence="6" id="KW-0812">Transmembrane</keyword>
<dbReference type="InterPro" id="IPR010209">
    <property type="entry name" value="Ion_transpt_RnfG/RsxG"/>
</dbReference>
<feature type="modified residue" description="FMN phosphoryl threonine" evidence="6">
    <location>
        <position position="179"/>
    </location>
</feature>
<keyword evidence="6" id="KW-0997">Cell inner membrane</keyword>
<evidence type="ECO:0000313" key="8">
    <source>
        <dbReference type="EMBL" id="UZP75390.1"/>
    </source>
</evidence>
<evidence type="ECO:0000259" key="7">
    <source>
        <dbReference type="SMART" id="SM00900"/>
    </source>
</evidence>
<dbReference type="PANTHER" id="PTHR36118:SF1">
    <property type="entry name" value="ION-TRANSLOCATING OXIDOREDUCTASE COMPLEX SUBUNIT G"/>
    <property type="match status" value="1"/>
</dbReference>
<keyword evidence="9" id="KW-1185">Reference proteome</keyword>
<evidence type="ECO:0000256" key="5">
    <source>
        <dbReference type="ARBA" id="ARBA00022982"/>
    </source>
</evidence>
<dbReference type="EMBL" id="CP036501">
    <property type="protein sequence ID" value="UZP75390.1"/>
    <property type="molecule type" value="Genomic_DNA"/>
</dbReference>
<dbReference type="PIRSF" id="PIRSF006091">
    <property type="entry name" value="E_trnsport_RnfG"/>
    <property type="match status" value="1"/>
</dbReference>
<keyword evidence="6" id="KW-1133">Transmembrane helix</keyword>
<sequence length="212" mass="22668">MRTVISSLIGAALLAAFAAVGSGLISGVYEQTKAPIAAAERAAEARQLLEIFPALTHDNQLIDDTFNLDADGPLLALREQTSGYRARKNGEVAGVILPVTARDGYSGDIRLLVGVYRSGMVAGVRVLSHRETPGLGDKVELKKSPWILSFDSKTLVKPSLERWAVVKDGGEFDAFTGATVTPRAVVSAVKSALEYAQTHKQDLFELVEEDAS</sequence>
<dbReference type="Gene3D" id="3.90.1010.20">
    <property type="match status" value="1"/>
</dbReference>
<keyword evidence="6" id="KW-0472">Membrane</keyword>
<gene>
    <name evidence="8" type="primary">rsxG</name>
    <name evidence="6" type="synonym">rnfG</name>
    <name evidence="8" type="ORF">E0F26_11870</name>
</gene>
<comment type="subunit">
    <text evidence="6">The complex is composed of six subunits: RnfA, RnfB, RnfC, RnfD, RnfE and RnfG.</text>
</comment>
<evidence type="ECO:0000313" key="9">
    <source>
        <dbReference type="Proteomes" id="UP001317963"/>
    </source>
</evidence>
<evidence type="ECO:0000256" key="3">
    <source>
        <dbReference type="ARBA" id="ARBA00022630"/>
    </source>
</evidence>
<keyword evidence="6" id="KW-1003">Cell membrane</keyword>
<dbReference type="HAMAP" id="MF_00479">
    <property type="entry name" value="RsxG_RnfG"/>
    <property type="match status" value="1"/>
</dbReference>
<dbReference type="NCBIfam" id="NF002519">
    <property type="entry name" value="PRK01908.1"/>
    <property type="match status" value="1"/>
</dbReference>
<dbReference type="SMART" id="SM00900">
    <property type="entry name" value="FMN_bind"/>
    <property type="match status" value="1"/>
</dbReference>
<keyword evidence="1 6" id="KW-0813">Transport</keyword>
<organism evidence="8 9">
    <name type="scientific">Candidatus Paraluminiphilus aquimaris</name>
    <dbReference type="NCBI Taxonomy" id="2518994"/>
    <lineage>
        <taxon>Bacteria</taxon>
        <taxon>Pseudomonadati</taxon>
        <taxon>Pseudomonadota</taxon>
        <taxon>Gammaproteobacteria</taxon>
        <taxon>Cellvibrionales</taxon>
        <taxon>Halieaceae</taxon>
        <taxon>Candidatus Paraluminiphilus</taxon>
    </lineage>
</organism>
<evidence type="ECO:0000256" key="2">
    <source>
        <dbReference type="ARBA" id="ARBA00022553"/>
    </source>
</evidence>
<dbReference type="RefSeq" id="WP_279241877.1">
    <property type="nucleotide sequence ID" value="NZ_CP036501.1"/>
</dbReference>
<keyword evidence="6" id="KW-1278">Translocase</keyword>
<keyword evidence="4 6" id="KW-0288">FMN</keyword>
<name>A0ABY6Q8M6_9GAMM</name>
<comment type="cofactor">
    <cofactor evidence="6">
        <name>FMN</name>
        <dbReference type="ChEBI" id="CHEBI:58210"/>
    </cofactor>
</comment>
<keyword evidence="2 6" id="KW-0597">Phosphoprotein</keyword>
<evidence type="ECO:0000256" key="1">
    <source>
        <dbReference type="ARBA" id="ARBA00022448"/>
    </source>
</evidence>
<keyword evidence="3 6" id="KW-0285">Flavoprotein</keyword>
<feature type="domain" description="FMN-binding" evidence="7">
    <location>
        <begin position="104"/>
        <end position="196"/>
    </location>
</feature>
<dbReference type="EC" id="7.-.-.-" evidence="6"/>
<dbReference type="InterPro" id="IPR007329">
    <property type="entry name" value="FMN-bd"/>
</dbReference>
<comment type="function">
    <text evidence="6">Part of a membrane-bound complex that couples electron transfer with translocation of ions across the membrane.</text>
</comment>
<dbReference type="Proteomes" id="UP001317963">
    <property type="component" value="Chromosome"/>
</dbReference>
<evidence type="ECO:0000256" key="4">
    <source>
        <dbReference type="ARBA" id="ARBA00022643"/>
    </source>
</evidence>
<dbReference type="PANTHER" id="PTHR36118">
    <property type="entry name" value="ION-TRANSLOCATING OXIDOREDUCTASE COMPLEX SUBUNIT G"/>
    <property type="match status" value="1"/>
</dbReference>